<name>A0A382U6N3_9ZZZZ</name>
<evidence type="ECO:0000259" key="3">
    <source>
        <dbReference type="Pfam" id="PF00294"/>
    </source>
</evidence>
<gene>
    <name evidence="4" type="ORF">METZ01_LOCUS382823</name>
</gene>
<dbReference type="EMBL" id="UINC01141931">
    <property type="protein sequence ID" value="SVD29969.1"/>
    <property type="molecule type" value="Genomic_DNA"/>
</dbReference>
<dbReference type="InterPro" id="IPR029056">
    <property type="entry name" value="Ribokinase-like"/>
</dbReference>
<evidence type="ECO:0000256" key="2">
    <source>
        <dbReference type="ARBA" id="ARBA00022777"/>
    </source>
</evidence>
<dbReference type="Gene3D" id="3.40.1190.20">
    <property type="match status" value="1"/>
</dbReference>
<dbReference type="PANTHER" id="PTHR10584:SF166">
    <property type="entry name" value="RIBOKINASE"/>
    <property type="match status" value="1"/>
</dbReference>
<dbReference type="InterPro" id="IPR011611">
    <property type="entry name" value="PfkB_dom"/>
</dbReference>
<accession>A0A382U6N3</accession>
<feature type="non-terminal residue" evidence="4">
    <location>
        <position position="242"/>
    </location>
</feature>
<dbReference type="PANTHER" id="PTHR10584">
    <property type="entry name" value="SUGAR KINASE"/>
    <property type="match status" value="1"/>
</dbReference>
<protein>
    <recommendedName>
        <fullName evidence="3">Carbohydrate kinase PfkB domain-containing protein</fullName>
    </recommendedName>
</protein>
<dbReference type="Pfam" id="PF00294">
    <property type="entry name" value="PfkB"/>
    <property type="match status" value="1"/>
</dbReference>
<evidence type="ECO:0000256" key="1">
    <source>
        <dbReference type="ARBA" id="ARBA00022679"/>
    </source>
</evidence>
<sequence>MLVYENWDAGEESFFPANPKTTQARYMEPISSSGTRSGILAGGNWIIDQVKIIDVYPKHEQLANIFDQSQGTGGSPYNVLLDLAKMGASFPLEGAGFVGGDALGEFILEDCRRHDVDPRFITVNENASTSYTDVMTEREGGRRTFFHNRGANAEWDGSDLDFSTSNARIFHLGYLLLLDAIDAEDPEYGTRGARLLAMAQEAGFKTSLDVVSEDSDRFSRIVSPALKQVDYCILNEIEASKV</sequence>
<proteinExistence type="predicted"/>
<organism evidence="4">
    <name type="scientific">marine metagenome</name>
    <dbReference type="NCBI Taxonomy" id="408172"/>
    <lineage>
        <taxon>unclassified sequences</taxon>
        <taxon>metagenomes</taxon>
        <taxon>ecological metagenomes</taxon>
    </lineage>
</organism>
<keyword evidence="2" id="KW-0418">Kinase</keyword>
<feature type="domain" description="Carbohydrate kinase PfkB" evidence="3">
    <location>
        <begin position="50"/>
        <end position="240"/>
    </location>
</feature>
<dbReference type="GO" id="GO:0005829">
    <property type="term" value="C:cytosol"/>
    <property type="evidence" value="ECO:0007669"/>
    <property type="project" value="TreeGrafter"/>
</dbReference>
<dbReference type="GO" id="GO:0016301">
    <property type="term" value="F:kinase activity"/>
    <property type="evidence" value="ECO:0007669"/>
    <property type="project" value="UniProtKB-KW"/>
</dbReference>
<evidence type="ECO:0000313" key="4">
    <source>
        <dbReference type="EMBL" id="SVD29969.1"/>
    </source>
</evidence>
<dbReference type="AlphaFoldDB" id="A0A382U6N3"/>
<dbReference type="SUPFAM" id="SSF53613">
    <property type="entry name" value="Ribokinase-like"/>
    <property type="match status" value="1"/>
</dbReference>
<keyword evidence="1" id="KW-0808">Transferase</keyword>
<reference evidence="4" key="1">
    <citation type="submission" date="2018-05" db="EMBL/GenBank/DDBJ databases">
        <authorList>
            <person name="Lanie J.A."/>
            <person name="Ng W.-L."/>
            <person name="Kazmierczak K.M."/>
            <person name="Andrzejewski T.M."/>
            <person name="Davidsen T.M."/>
            <person name="Wayne K.J."/>
            <person name="Tettelin H."/>
            <person name="Glass J.I."/>
            <person name="Rusch D."/>
            <person name="Podicherti R."/>
            <person name="Tsui H.-C.T."/>
            <person name="Winkler M.E."/>
        </authorList>
    </citation>
    <scope>NUCLEOTIDE SEQUENCE</scope>
</reference>